<sequence>MLVRLSDEEKRLIEAASAAAHLTPTGYTAKAALEAAAAGQAPTGAAGDLRELQHELFAARRAVNMFGSNVNQAAAAYNATGELPDWVADAVRLCTAAVTRLDEVTARVNRKLR</sequence>
<evidence type="ECO:0008006" key="4">
    <source>
        <dbReference type="Google" id="ProtNLM"/>
    </source>
</evidence>
<evidence type="ECO:0000313" key="2">
    <source>
        <dbReference type="EMBL" id="GGM24143.1"/>
    </source>
</evidence>
<evidence type="ECO:0000256" key="1">
    <source>
        <dbReference type="ARBA" id="ARBA00022649"/>
    </source>
</evidence>
<gene>
    <name evidence="2" type="ORF">GCM10007977_026640</name>
</gene>
<dbReference type="Proteomes" id="UP000642070">
    <property type="component" value="Unassembled WGS sequence"/>
</dbReference>
<reference evidence="2" key="1">
    <citation type="journal article" date="2014" name="Int. J. Syst. Evol. Microbiol.">
        <title>Complete genome sequence of Corynebacterium casei LMG S-19264T (=DSM 44701T), isolated from a smear-ripened cheese.</title>
        <authorList>
            <consortium name="US DOE Joint Genome Institute (JGI-PGF)"/>
            <person name="Walter F."/>
            <person name="Albersmeier A."/>
            <person name="Kalinowski J."/>
            <person name="Ruckert C."/>
        </authorList>
    </citation>
    <scope>NUCLEOTIDE SEQUENCE</scope>
    <source>
        <strain evidence="2">JCM 19831</strain>
    </source>
</reference>
<comment type="caution">
    <text evidence="2">The sequence shown here is derived from an EMBL/GenBank/DDBJ whole genome shotgun (WGS) entry which is preliminary data.</text>
</comment>
<dbReference type="Pfam" id="PF08681">
    <property type="entry name" value="TacA1"/>
    <property type="match status" value="1"/>
</dbReference>
<keyword evidence="1" id="KW-1277">Toxin-antitoxin system</keyword>
<proteinExistence type="predicted"/>
<dbReference type="EMBL" id="BMPI01000010">
    <property type="protein sequence ID" value="GGM24143.1"/>
    <property type="molecule type" value="Genomic_DNA"/>
</dbReference>
<keyword evidence="3" id="KW-1185">Reference proteome</keyword>
<organism evidence="2 3">
    <name type="scientific">Dactylosporangium sucinum</name>
    <dbReference type="NCBI Taxonomy" id="1424081"/>
    <lineage>
        <taxon>Bacteria</taxon>
        <taxon>Bacillati</taxon>
        <taxon>Actinomycetota</taxon>
        <taxon>Actinomycetes</taxon>
        <taxon>Micromonosporales</taxon>
        <taxon>Micromonosporaceae</taxon>
        <taxon>Dactylosporangium</taxon>
    </lineage>
</organism>
<name>A0A917TIV0_9ACTN</name>
<dbReference type="AlphaFoldDB" id="A0A917TIV0"/>
<accession>A0A917TIV0</accession>
<dbReference type="InterPro" id="IPR014795">
    <property type="entry name" value="TacA_1-like"/>
</dbReference>
<protein>
    <recommendedName>
        <fullName evidence="4">Mobilization protein</fullName>
    </recommendedName>
</protein>
<evidence type="ECO:0000313" key="3">
    <source>
        <dbReference type="Proteomes" id="UP000642070"/>
    </source>
</evidence>
<reference evidence="2" key="2">
    <citation type="submission" date="2020-09" db="EMBL/GenBank/DDBJ databases">
        <authorList>
            <person name="Sun Q."/>
            <person name="Ohkuma M."/>
        </authorList>
    </citation>
    <scope>NUCLEOTIDE SEQUENCE</scope>
    <source>
        <strain evidence="2">JCM 19831</strain>
    </source>
</reference>